<dbReference type="PANTHER" id="PTHR30570:SF6">
    <property type="entry name" value="PHOSPHATE-BINDING PROTEIN PSTS"/>
    <property type="match status" value="1"/>
</dbReference>
<accession>A0ABW2EZD5</accession>
<dbReference type="Proteomes" id="UP001596411">
    <property type="component" value="Unassembled WGS sequence"/>
</dbReference>
<dbReference type="Pfam" id="PF12849">
    <property type="entry name" value="PBP_like_2"/>
    <property type="match status" value="1"/>
</dbReference>
<dbReference type="InterPro" id="IPR024370">
    <property type="entry name" value="PBP_domain"/>
</dbReference>
<keyword evidence="1" id="KW-0732">Signal</keyword>
<sequence length="318" mass="33566">MPLARRLLRHRPLPGWLMLLAWLVAAPLQASSPIAGPLHSIGSETLASLMLRWGETLEARHPGVRLQLQASGSSTAPPALVAGTSRLGPMSRPMSESERAAFIAAHGYPPLAVPVAMDALAFFVHRDNPVEALSLAQLDAIFSDTRRCGGAAPLERWDELRPTLSGGISRYGRNSASGSHGVVRRLALCGGDFRLDVGELMGSAAVVAAVANDPRGIGYAGLGYLTPGVRALGLVGDDGGAVRPTAEAALAGDYPLSRPLYLYLNLAPGEPWPPLERAFVELVLSAEGQAIVEELGFVALPPGRLTEIRRRLGLEPGH</sequence>
<keyword evidence="4" id="KW-1185">Reference proteome</keyword>
<dbReference type="CDD" id="cd13653">
    <property type="entry name" value="PBP2_phosphate_like_1"/>
    <property type="match status" value="1"/>
</dbReference>
<dbReference type="SUPFAM" id="SSF53850">
    <property type="entry name" value="Periplasmic binding protein-like II"/>
    <property type="match status" value="1"/>
</dbReference>
<dbReference type="EMBL" id="JBHSZP010000014">
    <property type="protein sequence ID" value="MFC7089424.1"/>
    <property type="molecule type" value="Genomic_DNA"/>
</dbReference>
<organism evidence="3 4">
    <name type="scientific">Halomonas salifodinae</name>
    <dbReference type="NCBI Taxonomy" id="438745"/>
    <lineage>
        <taxon>Bacteria</taxon>
        <taxon>Pseudomonadati</taxon>
        <taxon>Pseudomonadota</taxon>
        <taxon>Gammaproteobacteria</taxon>
        <taxon>Oceanospirillales</taxon>
        <taxon>Halomonadaceae</taxon>
        <taxon>Halomonas</taxon>
    </lineage>
</organism>
<protein>
    <submittedName>
        <fullName evidence="3">PstS family phosphate ABC transporter substrate-binding protein</fullName>
    </submittedName>
</protein>
<dbReference type="InterPro" id="IPR050811">
    <property type="entry name" value="Phosphate_ABC_transporter"/>
</dbReference>
<dbReference type="RefSeq" id="WP_346060803.1">
    <property type="nucleotide sequence ID" value="NZ_BAAADR010000002.1"/>
</dbReference>
<reference evidence="4" key="1">
    <citation type="journal article" date="2019" name="Int. J. Syst. Evol. Microbiol.">
        <title>The Global Catalogue of Microorganisms (GCM) 10K type strain sequencing project: providing services to taxonomists for standard genome sequencing and annotation.</title>
        <authorList>
            <consortium name="The Broad Institute Genomics Platform"/>
            <consortium name="The Broad Institute Genome Sequencing Center for Infectious Disease"/>
            <person name="Wu L."/>
            <person name="Ma J."/>
        </authorList>
    </citation>
    <scope>NUCLEOTIDE SEQUENCE [LARGE SCALE GENOMIC DNA]</scope>
    <source>
        <strain evidence="4">CGMCC 1.13666</strain>
    </source>
</reference>
<name>A0ABW2EZD5_9GAMM</name>
<dbReference type="Gene3D" id="3.40.190.10">
    <property type="entry name" value="Periplasmic binding protein-like II"/>
    <property type="match status" value="2"/>
</dbReference>
<evidence type="ECO:0000256" key="1">
    <source>
        <dbReference type="ARBA" id="ARBA00022729"/>
    </source>
</evidence>
<gene>
    <name evidence="3" type="ORF">ACFQH5_07680</name>
</gene>
<proteinExistence type="predicted"/>
<dbReference type="PANTHER" id="PTHR30570">
    <property type="entry name" value="PERIPLASMIC PHOSPHATE BINDING COMPONENT OF PHOSPHATE ABC TRANSPORTER"/>
    <property type="match status" value="1"/>
</dbReference>
<feature type="domain" description="PBP" evidence="2">
    <location>
        <begin position="30"/>
        <end position="287"/>
    </location>
</feature>
<comment type="caution">
    <text evidence="3">The sequence shown here is derived from an EMBL/GenBank/DDBJ whole genome shotgun (WGS) entry which is preliminary data.</text>
</comment>
<evidence type="ECO:0000259" key="2">
    <source>
        <dbReference type="Pfam" id="PF12849"/>
    </source>
</evidence>
<evidence type="ECO:0000313" key="4">
    <source>
        <dbReference type="Proteomes" id="UP001596411"/>
    </source>
</evidence>
<evidence type="ECO:0000313" key="3">
    <source>
        <dbReference type="EMBL" id="MFC7089424.1"/>
    </source>
</evidence>